<proteinExistence type="predicted"/>
<dbReference type="STRING" id="1305737.GCA_000526355_01343"/>
<sequence>MKNKLELPLLEDYLDGKLSLDQRLEIEKLLTTDSELEAEVQALMLAREAIEMHGWKTDIAKTQEAYLDTRKIRSIDSSPTQNSKPNWYLRIAASASIILVGLATFIFIKTSPESLDQHFLSYQVPVMRGSAEIESRIKKAYQSEDYQEVIEMAALDSELDLDSRFLLGMAYLELGKGKEAVDELQIIEKINESSSIKLYVEETDYYLFRAYLMNGDYNLAQNQIEKIRSNTRHKYYQNVNRWDAMKIKILELKN</sequence>
<dbReference type="Proteomes" id="UP000050421">
    <property type="component" value="Unassembled WGS sequence"/>
</dbReference>
<dbReference type="InterPro" id="IPR011990">
    <property type="entry name" value="TPR-like_helical_dom_sf"/>
</dbReference>
<name>A0A0P8BXC3_9BACT</name>
<evidence type="ECO:0000313" key="3">
    <source>
        <dbReference type="Proteomes" id="UP000050421"/>
    </source>
</evidence>
<evidence type="ECO:0000313" key="2">
    <source>
        <dbReference type="EMBL" id="KPQ14884.1"/>
    </source>
</evidence>
<dbReference type="OrthoDB" id="825316at2"/>
<dbReference type="EMBL" id="LJXT01000058">
    <property type="protein sequence ID" value="KPQ14884.1"/>
    <property type="molecule type" value="Genomic_DNA"/>
</dbReference>
<keyword evidence="1" id="KW-1133">Transmembrane helix</keyword>
<accession>A0A0P8BXC3</accession>
<evidence type="ECO:0000256" key="1">
    <source>
        <dbReference type="SAM" id="Phobius"/>
    </source>
</evidence>
<dbReference type="eggNOG" id="ENOG50343PB">
    <property type="taxonomic scope" value="Bacteria"/>
</dbReference>
<dbReference type="SUPFAM" id="SSF48452">
    <property type="entry name" value="TPR-like"/>
    <property type="match status" value="1"/>
</dbReference>
<dbReference type="Gene3D" id="1.25.40.10">
    <property type="entry name" value="Tetratricopeptide repeat domain"/>
    <property type="match status" value="1"/>
</dbReference>
<reference evidence="2 3" key="1">
    <citation type="submission" date="2015-09" db="EMBL/GenBank/DDBJ databases">
        <title>Identification and resolution of microdiversity through metagenomic sequencing of parallel consortia.</title>
        <authorList>
            <person name="Nelson W.C."/>
            <person name="Romine M.F."/>
            <person name="Lindemann S.R."/>
        </authorList>
    </citation>
    <scope>NUCLEOTIDE SEQUENCE [LARGE SCALE GENOMIC DNA]</scope>
    <source>
        <strain evidence="2">HL-49</strain>
    </source>
</reference>
<dbReference type="AlphaFoldDB" id="A0A0P8BXC3"/>
<dbReference type="PATRIC" id="fig|1305737.6.peg.3557"/>
<protein>
    <submittedName>
        <fullName evidence="2">Uncharacterized protein</fullName>
    </submittedName>
</protein>
<keyword evidence="1" id="KW-0812">Transmembrane</keyword>
<organism evidence="2 3">
    <name type="scientific">Algoriphagus marincola HL-49</name>
    <dbReference type="NCBI Taxonomy" id="1305737"/>
    <lineage>
        <taxon>Bacteria</taxon>
        <taxon>Pseudomonadati</taxon>
        <taxon>Bacteroidota</taxon>
        <taxon>Cytophagia</taxon>
        <taxon>Cytophagales</taxon>
        <taxon>Cyclobacteriaceae</taxon>
        <taxon>Algoriphagus</taxon>
    </lineage>
</organism>
<gene>
    <name evidence="2" type="ORF">HLUCCX10_10020</name>
</gene>
<feature type="transmembrane region" description="Helical" evidence="1">
    <location>
        <begin position="87"/>
        <end position="108"/>
    </location>
</feature>
<comment type="caution">
    <text evidence="2">The sequence shown here is derived from an EMBL/GenBank/DDBJ whole genome shotgun (WGS) entry which is preliminary data.</text>
</comment>
<keyword evidence="1" id="KW-0472">Membrane</keyword>